<dbReference type="Proteomes" id="UP000236416">
    <property type="component" value="Unassembled WGS sequence"/>
</dbReference>
<reference evidence="2 3" key="1">
    <citation type="submission" date="2018-01" db="EMBL/GenBank/DDBJ databases">
        <title>Genomic Sequence of Chromobacterium MWU13-2610 from wild cranberry bogs within the Cape Cod National Seashore.</title>
        <authorList>
            <person name="O'Hara-Hanley K."/>
            <person name="Soby S."/>
            <person name="Harrison A."/>
        </authorList>
    </citation>
    <scope>NUCLEOTIDE SEQUENCE [LARGE SCALE GENOMIC DNA]</scope>
    <source>
        <strain evidence="2 3">MWU13-2610</strain>
    </source>
</reference>
<dbReference type="EMBL" id="PPTF01000098">
    <property type="protein sequence ID" value="POA96883.1"/>
    <property type="molecule type" value="Genomic_DNA"/>
</dbReference>
<protein>
    <recommendedName>
        <fullName evidence="1">TniQ domain-containing protein</fullName>
    </recommendedName>
</protein>
<dbReference type="Pfam" id="PF06527">
    <property type="entry name" value="TniQ"/>
    <property type="match status" value="1"/>
</dbReference>
<dbReference type="InterPro" id="IPR009492">
    <property type="entry name" value="TniQ"/>
</dbReference>
<evidence type="ECO:0000259" key="1">
    <source>
        <dbReference type="Pfam" id="PF06527"/>
    </source>
</evidence>
<evidence type="ECO:0000313" key="2">
    <source>
        <dbReference type="EMBL" id="POA96883.1"/>
    </source>
</evidence>
<proteinExistence type="predicted"/>
<evidence type="ECO:0000313" key="3">
    <source>
        <dbReference type="Proteomes" id="UP000236416"/>
    </source>
</evidence>
<comment type="caution">
    <text evidence="2">The sequence shown here is derived from an EMBL/GenBank/DDBJ whole genome shotgun (WGS) entry which is preliminary data.</text>
</comment>
<organism evidence="2 3">
    <name type="scientific">Chromobacterium sinusclupearum</name>
    <dbReference type="NCBI Taxonomy" id="2077146"/>
    <lineage>
        <taxon>Bacteria</taxon>
        <taxon>Pseudomonadati</taxon>
        <taxon>Pseudomonadota</taxon>
        <taxon>Betaproteobacteria</taxon>
        <taxon>Neisseriales</taxon>
        <taxon>Chromobacteriaceae</taxon>
        <taxon>Chromobacterium</taxon>
    </lineage>
</organism>
<feature type="domain" description="TniQ" evidence="1">
    <location>
        <begin position="8"/>
        <end position="122"/>
    </location>
</feature>
<gene>
    <name evidence="2" type="ORF">C2134_20275</name>
</gene>
<accession>A0A2K4MIH0</accession>
<dbReference type="AlphaFoldDB" id="A0A2K4MIH0"/>
<keyword evidence="3" id="KW-1185">Reference proteome</keyword>
<sequence length="415" mass="48116">MFKRSALPLRPRPAMDESIGGFLHRLFSLHGHRTPRWLTRALCTSPRQAALNDFGDQFFDLPSDSAWLRAQHTLKSAIPEPWRSRSTSSLRLCPRCLVERGHHAAYWTLPWVTVCPRHRTQLRERCLCGRTLYWTTLDMDWYCLCRRSLLDDDTAEPTVLNYRLSEVIIQRAQQHPVRLSAYLAWLHFASQLVSRLPPTEEKPRGPQLHLEVLSQPLTQLRQWLAHGILATYAQPGGAFIYLNSESKPLAISRWISRHDLGHTRLMARYITPLLHYPTPLNHDRITLNPAIPAQAYQQQLCRLWNQWQHRPRPAVLPQAFPAWLKHRHAHDQDQQHIRLRLQLLNQWLANGIQPALPLFAVLSELPGNDGSPTTLIRQLDHWLGQLRRSSLEHFAQQVFATDAKENPHVALSRRG</sequence>
<name>A0A2K4MIH0_9NEIS</name>